<organism evidence="1 2">
    <name type="scientific">Dentiscutata heterogama</name>
    <dbReference type="NCBI Taxonomy" id="1316150"/>
    <lineage>
        <taxon>Eukaryota</taxon>
        <taxon>Fungi</taxon>
        <taxon>Fungi incertae sedis</taxon>
        <taxon>Mucoromycota</taxon>
        <taxon>Glomeromycotina</taxon>
        <taxon>Glomeromycetes</taxon>
        <taxon>Diversisporales</taxon>
        <taxon>Gigasporaceae</taxon>
        <taxon>Dentiscutata</taxon>
    </lineage>
</organism>
<sequence length="50" mass="5719">YWHTEVEMLIDSCFSELVLLIGAVAKTDNKVLCKELAISRELDMFADDIE</sequence>
<reference evidence="1" key="1">
    <citation type="submission" date="2021-06" db="EMBL/GenBank/DDBJ databases">
        <authorList>
            <person name="Kallberg Y."/>
            <person name="Tangrot J."/>
            <person name="Rosling A."/>
        </authorList>
    </citation>
    <scope>NUCLEOTIDE SEQUENCE</scope>
    <source>
        <strain evidence="1">IL203A</strain>
    </source>
</reference>
<feature type="non-terminal residue" evidence="1">
    <location>
        <position position="50"/>
    </location>
</feature>
<keyword evidence="2" id="KW-1185">Reference proteome</keyword>
<evidence type="ECO:0000313" key="1">
    <source>
        <dbReference type="EMBL" id="CAG8647461.1"/>
    </source>
</evidence>
<proteinExistence type="predicted"/>
<evidence type="ECO:0000313" key="2">
    <source>
        <dbReference type="Proteomes" id="UP000789702"/>
    </source>
</evidence>
<gene>
    <name evidence="1" type="ORF">DHETER_LOCUS9132</name>
</gene>
<dbReference type="Proteomes" id="UP000789702">
    <property type="component" value="Unassembled WGS sequence"/>
</dbReference>
<accession>A0ACA9NBP5</accession>
<comment type="caution">
    <text evidence="1">The sequence shown here is derived from an EMBL/GenBank/DDBJ whole genome shotgun (WGS) entry which is preliminary data.</text>
</comment>
<dbReference type="EMBL" id="CAJVPU010015540">
    <property type="protein sequence ID" value="CAG8647461.1"/>
    <property type="molecule type" value="Genomic_DNA"/>
</dbReference>
<protein>
    <submittedName>
        <fullName evidence="1">2025_t:CDS:1</fullName>
    </submittedName>
</protein>
<feature type="non-terminal residue" evidence="1">
    <location>
        <position position="1"/>
    </location>
</feature>
<name>A0ACA9NBP5_9GLOM</name>